<dbReference type="GO" id="GO:0047238">
    <property type="term" value="F:glucuronosyl-N-acetylgalactosaminyl-proteoglycan 4-beta-N-acetylgalactosaminyltransferase activity"/>
    <property type="evidence" value="ECO:0007669"/>
    <property type="project" value="TreeGrafter"/>
</dbReference>
<comment type="similarity">
    <text evidence="2 9">Belongs to the chondroitin N-acetylgalactosaminyltransferase family.</text>
</comment>
<dbReference type="Gene3D" id="3.90.550.50">
    <property type="match status" value="1"/>
</dbReference>
<accession>A0A7I8V8A9</accession>
<dbReference type="SUPFAM" id="SSF53448">
    <property type="entry name" value="Nucleotide-diphospho-sugar transferases"/>
    <property type="match status" value="1"/>
</dbReference>
<name>A0A7I8V8A9_9ANNE</name>
<evidence type="ECO:0000256" key="6">
    <source>
        <dbReference type="ARBA" id="ARBA00022989"/>
    </source>
</evidence>
<dbReference type="InterPro" id="IPR029044">
    <property type="entry name" value="Nucleotide-diphossugar_trans"/>
</dbReference>
<sequence length="687" mass="79903">MRTLMRSRRRLAYIFGVFAGVLLMFLIKRFPSCKSILFQHKCIDCSSLYKPRNDIYIGILSSKEFLDRRVKFIQASWGVAALPHLHFYMNHTNSAKLPVIRLQGVRDDEYPPRRKVFRMLEHWCSHFVDSYNWFIRADDDSYIKIDRLKTFLHSLDSEKKWYIGQSGEGKQEKRGKIGFPPGYFYCMGGPGMIFSRGLLKSICPHLNECQSLNVTEHEDIEVGRCVLEKAKVSCTSSYEMMKLFYAHYSENNKSFKSKMEGATGKAVLKALTIHPLKDAMYSYRIHAFILNAKAQELRNKIYSILALNNYTNSFLDPSNDIWKNDKPWTNVWKGYRHYQTNFEDQRKRLFGVRRSKVREAALKSLQYLRRYQDKPVKYLRSIYTNLKPNFGICYEIHIRLHENVLANVGGIEKFESLMSREVHINSEELLTVIVPFSGRSEALKRFLKTWRSLKDLSENVRLLIAQSENSRELNVDESLNDLKSEANIETLTVYGNFSRGVLLHTAVKNSIESGIVCFIDVDIKLGNGSLVKMRRNTKKHETAFLPIMFSEFDPRFSSNLSDIYHKDSGYWRESSFGQLCVHRDDYLMSGGFPQNIKGWGKEDIELGDHLISKANLRMFRSADPGLIHKYHPIHCDKIENRKQKKMCSAVKSKTFASRNTLAIHVDNVLGLQKTETEEYQNNIAYER</sequence>
<evidence type="ECO:0000256" key="3">
    <source>
        <dbReference type="ARBA" id="ARBA00022679"/>
    </source>
</evidence>
<dbReference type="Gene3D" id="3.90.550.10">
    <property type="entry name" value="Spore Coat Polysaccharide Biosynthesis Protein SpsA, Chain A"/>
    <property type="match status" value="1"/>
</dbReference>
<keyword evidence="11" id="KW-1185">Reference proteome</keyword>
<evidence type="ECO:0000256" key="5">
    <source>
        <dbReference type="ARBA" id="ARBA00022968"/>
    </source>
</evidence>
<dbReference type="InterPro" id="IPR051227">
    <property type="entry name" value="CS_glycosyltransferase"/>
</dbReference>
<gene>
    <name evidence="10" type="ORF">DGYR_LOCUS1647</name>
</gene>
<comment type="subcellular location">
    <subcellularLocation>
        <location evidence="1 9">Golgi apparatus</location>
        <location evidence="1 9">Golgi stack membrane</location>
        <topology evidence="1 9">Single-pass type II membrane protein</topology>
    </subcellularLocation>
</comment>
<protein>
    <recommendedName>
        <fullName evidence="9">Hexosyltransferase</fullName>
        <ecNumber evidence="9">2.4.1.-</ecNumber>
    </recommendedName>
</protein>
<feature type="transmembrane region" description="Helical" evidence="9">
    <location>
        <begin position="12"/>
        <end position="30"/>
    </location>
</feature>
<dbReference type="AlphaFoldDB" id="A0A7I8V8A9"/>
<evidence type="ECO:0000256" key="8">
    <source>
        <dbReference type="ARBA" id="ARBA00023136"/>
    </source>
</evidence>
<dbReference type="EMBL" id="CAJFCJ010000002">
    <property type="protein sequence ID" value="CAD5112519.1"/>
    <property type="molecule type" value="Genomic_DNA"/>
</dbReference>
<keyword evidence="4 9" id="KW-0812">Transmembrane</keyword>
<dbReference type="GO" id="GO:0032580">
    <property type="term" value="C:Golgi cisterna membrane"/>
    <property type="evidence" value="ECO:0007669"/>
    <property type="project" value="UniProtKB-SubCell"/>
</dbReference>
<keyword evidence="6 9" id="KW-1133">Transmembrane helix</keyword>
<organism evidence="10 11">
    <name type="scientific">Dimorphilus gyrociliatus</name>
    <dbReference type="NCBI Taxonomy" id="2664684"/>
    <lineage>
        <taxon>Eukaryota</taxon>
        <taxon>Metazoa</taxon>
        <taxon>Spiralia</taxon>
        <taxon>Lophotrochozoa</taxon>
        <taxon>Annelida</taxon>
        <taxon>Polychaeta</taxon>
        <taxon>Polychaeta incertae sedis</taxon>
        <taxon>Dinophilidae</taxon>
        <taxon>Dimorphilus</taxon>
    </lineage>
</organism>
<dbReference type="PANTHER" id="PTHR12369:SF11">
    <property type="entry name" value="HEXOSYLTRANSFERASE"/>
    <property type="match status" value="1"/>
</dbReference>
<keyword evidence="5 9" id="KW-0735">Signal-anchor</keyword>
<dbReference type="PANTHER" id="PTHR12369">
    <property type="entry name" value="CHONDROITIN SYNTHASE"/>
    <property type="match status" value="1"/>
</dbReference>
<evidence type="ECO:0000256" key="7">
    <source>
        <dbReference type="ARBA" id="ARBA00023034"/>
    </source>
</evidence>
<evidence type="ECO:0000256" key="2">
    <source>
        <dbReference type="ARBA" id="ARBA00009239"/>
    </source>
</evidence>
<dbReference type="EC" id="2.4.1.-" evidence="9"/>
<comment type="caution">
    <text evidence="10">The sequence shown here is derived from an EMBL/GenBank/DDBJ whole genome shotgun (WGS) entry which is preliminary data.</text>
</comment>
<keyword evidence="8 9" id="KW-0472">Membrane</keyword>
<reference evidence="10 11" key="1">
    <citation type="submission" date="2020-08" db="EMBL/GenBank/DDBJ databases">
        <authorList>
            <person name="Hejnol A."/>
        </authorList>
    </citation>
    <scope>NUCLEOTIDE SEQUENCE [LARGE SCALE GENOMIC DNA]</scope>
</reference>
<dbReference type="Pfam" id="PF05679">
    <property type="entry name" value="CHGN"/>
    <property type="match status" value="1"/>
</dbReference>
<dbReference type="OrthoDB" id="431432at2759"/>
<proteinExistence type="inferred from homology"/>
<keyword evidence="3 9" id="KW-0808">Transferase</keyword>
<keyword evidence="7 9" id="KW-0333">Golgi apparatus</keyword>
<dbReference type="InterPro" id="IPR008428">
    <property type="entry name" value="Chond_GalNAc"/>
</dbReference>
<evidence type="ECO:0000313" key="11">
    <source>
        <dbReference type="Proteomes" id="UP000549394"/>
    </source>
</evidence>
<evidence type="ECO:0000313" key="10">
    <source>
        <dbReference type="EMBL" id="CAD5112519.1"/>
    </source>
</evidence>
<evidence type="ECO:0000256" key="9">
    <source>
        <dbReference type="RuleBase" id="RU364016"/>
    </source>
</evidence>
<evidence type="ECO:0000256" key="1">
    <source>
        <dbReference type="ARBA" id="ARBA00004447"/>
    </source>
</evidence>
<evidence type="ECO:0000256" key="4">
    <source>
        <dbReference type="ARBA" id="ARBA00022692"/>
    </source>
</evidence>
<dbReference type="Proteomes" id="UP000549394">
    <property type="component" value="Unassembled WGS sequence"/>
</dbReference>